<dbReference type="EMBL" id="FNFO01000015">
    <property type="protein sequence ID" value="SDM52483.1"/>
    <property type="molecule type" value="Genomic_DNA"/>
</dbReference>
<sequence>MKKVVITGSTDGLGLMIATALIKQGHQVVLHARNHEKATRLKAKLPNAWDVVVGDLSSFEATTSVADQVNKLGHMDSVIHNAGVGYRESRLIKTKEGLPHVFAINSLAPYVLTCLIQPPERLIYTSSGLHNQGEPDLSDVKWQKRAWEGFQAYSDSTLHNILLAFGVARHWPNVYANALEPGWVATKMGGSSAPDSLTDAPKTQEWLAVSDDAQAKVSGKYFYHKALKSHLRAADDPQLQDAYLALCGEISGVRLPK</sequence>
<dbReference type="GO" id="GO:0016491">
    <property type="term" value="F:oxidoreductase activity"/>
    <property type="evidence" value="ECO:0007669"/>
    <property type="project" value="UniProtKB-KW"/>
</dbReference>
<dbReference type="AlphaFoldDB" id="A0A1G9TY13"/>
<keyword evidence="4" id="KW-1185">Reference proteome</keyword>
<dbReference type="PANTHER" id="PTHR24320">
    <property type="entry name" value="RETINOL DEHYDROGENASE"/>
    <property type="match status" value="1"/>
</dbReference>
<proteinExistence type="inferred from homology"/>
<name>A0A1G9TY13_9BACT</name>
<dbReference type="OrthoDB" id="597510at2"/>
<comment type="similarity">
    <text evidence="1">Belongs to the short-chain dehydrogenases/reductases (SDR) family.</text>
</comment>
<gene>
    <name evidence="3" type="ORF">SAMN05421823_11526</name>
</gene>
<organism evidence="3 4">
    <name type="scientific">Catalinimonas alkaloidigena</name>
    <dbReference type="NCBI Taxonomy" id="1075417"/>
    <lineage>
        <taxon>Bacteria</taxon>
        <taxon>Pseudomonadati</taxon>
        <taxon>Bacteroidota</taxon>
        <taxon>Cytophagia</taxon>
        <taxon>Cytophagales</taxon>
        <taxon>Catalimonadaceae</taxon>
        <taxon>Catalinimonas</taxon>
    </lineage>
</organism>
<dbReference type="Proteomes" id="UP000198510">
    <property type="component" value="Unassembled WGS sequence"/>
</dbReference>
<reference evidence="3 4" key="1">
    <citation type="submission" date="2016-10" db="EMBL/GenBank/DDBJ databases">
        <authorList>
            <person name="de Groot N.N."/>
        </authorList>
    </citation>
    <scope>NUCLEOTIDE SEQUENCE [LARGE SCALE GENOMIC DNA]</scope>
    <source>
        <strain evidence="3 4">DSM 25186</strain>
    </source>
</reference>
<dbReference type="InterPro" id="IPR036291">
    <property type="entry name" value="NAD(P)-bd_dom_sf"/>
</dbReference>
<keyword evidence="2" id="KW-0560">Oxidoreductase</keyword>
<dbReference type="InterPro" id="IPR002347">
    <property type="entry name" value="SDR_fam"/>
</dbReference>
<dbReference type="Gene3D" id="3.40.50.720">
    <property type="entry name" value="NAD(P)-binding Rossmann-like Domain"/>
    <property type="match status" value="1"/>
</dbReference>
<dbReference type="PANTHER" id="PTHR24320:SF274">
    <property type="entry name" value="CHAIN DEHYDROGENASE, PUTATIVE (AFU_ORTHOLOGUE AFUA_4G00440)-RELATED"/>
    <property type="match status" value="1"/>
</dbReference>
<evidence type="ECO:0000256" key="2">
    <source>
        <dbReference type="ARBA" id="ARBA00023002"/>
    </source>
</evidence>
<evidence type="ECO:0000256" key="1">
    <source>
        <dbReference type="ARBA" id="ARBA00006484"/>
    </source>
</evidence>
<evidence type="ECO:0000313" key="4">
    <source>
        <dbReference type="Proteomes" id="UP000198510"/>
    </source>
</evidence>
<protein>
    <submittedName>
        <fullName evidence="3">NAD(P)-dependent dehydrogenase, short-chain alcohol dehydrogenase family</fullName>
    </submittedName>
</protein>
<dbReference type="Pfam" id="PF00106">
    <property type="entry name" value="adh_short"/>
    <property type="match status" value="1"/>
</dbReference>
<evidence type="ECO:0000313" key="3">
    <source>
        <dbReference type="EMBL" id="SDM52483.1"/>
    </source>
</evidence>
<accession>A0A1G9TY13</accession>
<dbReference type="SUPFAM" id="SSF51735">
    <property type="entry name" value="NAD(P)-binding Rossmann-fold domains"/>
    <property type="match status" value="1"/>
</dbReference>
<dbReference type="RefSeq" id="WP_089688046.1">
    <property type="nucleotide sequence ID" value="NZ_FNFO01000015.1"/>
</dbReference>
<dbReference type="PRINTS" id="PR00081">
    <property type="entry name" value="GDHRDH"/>
</dbReference>
<dbReference type="STRING" id="1075417.SAMN05421823_11526"/>